<comment type="caution">
    <text evidence="2">The sequence shown here is derived from an EMBL/GenBank/DDBJ whole genome shotgun (WGS) entry which is preliminary data.</text>
</comment>
<sequence>MKKIKDRFALGIICGLGGNISKRILENYFIKIGFSNSSGRKTAAGIFLKKHQISKPYGKVVGEIADHMIAAGLGVTCVYWLSFMGKDHYLLKGGGLGAAEWTSLYGVASHLGATHIFPVSPKDAVANFLSHVAFGTTKTFLAVRLGDEELFNPRNLSHKINHHQRQFSIPLRGNDSLCPPAAAPIADQGDQTVTASVPGCRQT</sequence>
<evidence type="ECO:0000313" key="2">
    <source>
        <dbReference type="EMBL" id="MCR6546018.1"/>
    </source>
</evidence>
<organism evidence="2 3">
    <name type="scientific">Dehalobacterium formicoaceticum</name>
    <dbReference type="NCBI Taxonomy" id="51515"/>
    <lineage>
        <taxon>Bacteria</taxon>
        <taxon>Bacillati</taxon>
        <taxon>Bacillota</taxon>
        <taxon>Clostridia</taxon>
        <taxon>Eubacteriales</taxon>
        <taxon>Peptococcaceae</taxon>
        <taxon>Dehalobacterium</taxon>
    </lineage>
</organism>
<evidence type="ECO:0000256" key="1">
    <source>
        <dbReference type="SAM" id="MobiDB-lite"/>
    </source>
</evidence>
<protein>
    <submittedName>
        <fullName evidence="2">Uncharacterized protein</fullName>
    </submittedName>
</protein>
<gene>
    <name evidence="2" type="ORF">NVS47_10925</name>
</gene>
<dbReference type="Proteomes" id="UP001524944">
    <property type="component" value="Unassembled WGS sequence"/>
</dbReference>
<name>A0ABT1Y561_9FIRM</name>
<dbReference type="EMBL" id="JANPWE010000005">
    <property type="protein sequence ID" value="MCR6546018.1"/>
    <property type="molecule type" value="Genomic_DNA"/>
</dbReference>
<evidence type="ECO:0000313" key="3">
    <source>
        <dbReference type="Proteomes" id="UP001524944"/>
    </source>
</evidence>
<dbReference type="RefSeq" id="WP_198306575.1">
    <property type="nucleotide sequence ID" value="NZ_CP022121.1"/>
</dbReference>
<feature type="compositionally biased region" description="Polar residues" evidence="1">
    <location>
        <begin position="189"/>
        <end position="203"/>
    </location>
</feature>
<proteinExistence type="predicted"/>
<reference evidence="2 3" key="1">
    <citation type="submission" date="2022-08" db="EMBL/GenBank/DDBJ databases">
        <title>Proteogenomics of the novel Dehalobacterium formicoaceticum strain EZ94 highlights a key role of methyltransferases during anaerobic dichloromethane degradation.</title>
        <authorList>
            <person name="Wasmund K."/>
        </authorList>
    </citation>
    <scope>NUCLEOTIDE SEQUENCE [LARGE SCALE GENOMIC DNA]</scope>
    <source>
        <strain evidence="2 3">EZ94</strain>
    </source>
</reference>
<keyword evidence="3" id="KW-1185">Reference proteome</keyword>
<feature type="region of interest" description="Disordered" evidence="1">
    <location>
        <begin position="182"/>
        <end position="203"/>
    </location>
</feature>
<accession>A0ABT1Y561</accession>